<dbReference type="EMBL" id="AP022870">
    <property type="protein sequence ID" value="BCB74692.1"/>
    <property type="molecule type" value="Genomic_DNA"/>
</dbReference>
<evidence type="ECO:0000313" key="2">
    <source>
        <dbReference type="EMBL" id="BCB74692.1"/>
    </source>
</evidence>
<keyword evidence="3" id="KW-1185">Reference proteome</keyword>
<evidence type="ECO:0000313" key="3">
    <source>
        <dbReference type="Proteomes" id="UP000502508"/>
    </source>
</evidence>
<feature type="compositionally biased region" description="Pro residues" evidence="1">
    <location>
        <begin position="136"/>
        <end position="145"/>
    </location>
</feature>
<reference evidence="2 3" key="1">
    <citation type="submission" date="2020-03" db="EMBL/GenBank/DDBJ databases">
        <title>Whole genome shotgun sequence of Phytohabitans flavus NBRC 107702.</title>
        <authorList>
            <person name="Komaki H."/>
            <person name="Tamura T."/>
        </authorList>
    </citation>
    <scope>NUCLEOTIDE SEQUENCE [LARGE SCALE GENOMIC DNA]</scope>
    <source>
        <strain evidence="2 3">NBRC 107702</strain>
    </source>
</reference>
<name>A0A6F8XLJ8_9ACTN</name>
<protein>
    <submittedName>
        <fullName evidence="2">Uncharacterized protein</fullName>
    </submittedName>
</protein>
<proteinExistence type="predicted"/>
<feature type="region of interest" description="Disordered" evidence="1">
    <location>
        <begin position="120"/>
        <end position="145"/>
    </location>
</feature>
<reference evidence="2 3" key="2">
    <citation type="submission" date="2020-03" db="EMBL/GenBank/DDBJ databases">
        <authorList>
            <person name="Ichikawa N."/>
            <person name="Kimura A."/>
            <person name="Kitahashi Y."/>
            <person name="Uohara A."/>
        </authorList>
    </citation>
    <scope>NUCLEOTIDE SEQUENCE [LARGE SCALE GENOMIC DNA]</scope>
    <source>
        <strain evidence="2 3">NBRC 107702</strain>
    </source>
</reference>
<dbReference type="RefSeq" id="WP_173034156.1">
    <property type="nucleotide sequence ID" value="NZ_AP022870.1"/>
</dbReference>
<gene>
    <name evidence="2" type="ORF">Pflav_011020</name>
</gene>
<sequence length="145" mass="15199">MPGKKVVVDEAYIERVRAELRNLATDADDVRVGTLPDRAGGPANLGRTPGTVHGPAFVAVACKGAGDSGFPIGAKLATKIPTVGEALDARIVNLRASFARFDRDLGKFLAENDKIEDLNRVDAKKLGDQISTPDAAAPPPPAKES</sequence>
<evidence type="ECO:0000256" key="1">
    <source>
        <dbReference type="SAM" id="MobiDB-lite"/>
    </source>
</evidence>
<organism evidence="2 3">
    <name type="scientific">Phytohabitans flavus</name>
    <dbReference type="NCBI Taxonomy" id="1076124"/>
    <lineage>
        <taxon>Bacteria</taxon>
        <taxon>Bacillati</taxon>
        <taxon>Actinomycetota</taxon>
        <taxon>Actinomycetes</taxon>
        <taxon>Micromonosporales</taxon>
        <taxon>Micromonosporaceae</taxon>
    </lineage>
</organism>
<dbReference type="AlphaFoldDB" id="A0A6F8XLJ8"/>
<accession>A0A6F8XLJ8</accession>
<dbReference type="Proteomes" id="UP000502508">
    <property type="component" value="Chromosome"/>
</dbReference>
<dbReference type="KEGG" id="pfla:Pflav_011020"/>